<dbReference type="InterPro" id="IPR011701">
    <property type="entry name" value="MFS"/>
</dbReference>
<gene>
    <name evidence="9" type="ORF">SBOR_7075</name>
</gene>
<dbReference type="OrthoDB" id="10021397at2759"/>
<feature type="transmembrane region" description="Helical" evidence="7">
    <location>
        <begin position="118"/>
        <end position="137"/>
    </location>
</feature>
<sequence length="380" mass="41216">MFSWSGVAAALGSVVGGALAQANWRWIFYLNIPICGAALAAILFFMRLDYLGNLIFIPSIISILLGLVMGGIEHPWSSWRIILPLVLGILGWIAFHIQQHFSSNPSVPSRLFSNRTSAAAFVLTFLSSVLVQAISYFLPIYFQAVLGTTVFHSGVNFLPFAIGTLVFATMSGILLSKLGAYRPLHASAFALSAIGFGLFTLLDGSTSKIAWAFIQLIASAGSGMILSILLPAIMAWLPESDVASASAAYSFIRTFGYIWGVTVASIIFNAVFNKNLPSISSLSLQTELKDGAAYSFASHVHEVRGQYDASVWNEVIQVYVKSLKAIWWVGLGFSLVGFFVVGVERGLELRKELETEYGIDEDKKTAIQDNSESAEALELS</sequence>
<dbReference type="PANTHER" id="PTHR23501:SF187">
    <property type="entry name" value="MAJOR FACILITATOR SUPERFAMILY (MFS) PROFILE DOMAIN-CONTAINING PROTEIN"/>
    <property type="match status" value="1"/>
</dbReference>
<reference evidence="9 10" key="1">
    <citation type="journal article" date="2014" name="Genome Announc.">
        <title>Draft genome sequence of Sclerotinia borealis, a psychrophilic plant pathogenic fungus.</title>
        <authorList>
            <person name="Mardanov A.V."/>
            <person name="Beletsky A.V."/>
            <person name="Kadnikov V.V."/>
            <person name="Ignatov A.N."/>
            <person name="Ravin N.V."/>
        </authorList>
    </citation>
    <scope>NUCLEOTIDE SEQUENCE [LARGE SCALE GENOMIC DNA]</scope>
    <source>
        <strain evidence="10">F-4157</strain>
    </source>
</reference>
<dbReference type="Gene3D" id="1.20.1250.20">
    <property type="entry name" value="MFS general substrate transporter like domains"/>
    <property type="match status" value="1"/>
</dbReference>
<feature type="transmembrane region" description="Helical" evidence="7">
    <location>
        <begin position="325"/>
        <end position="343"/>
    </location>
</feature>
<evidence type="ECO:0000259" key="8">
    <source>
        <dbReference type="PROSITE" id="PS50850"/>
    </source>
</evidence>
<dbReference type="InterPro" id="IPR020846">
    <property type="entry name" value="MFS_dom"/>
</dbReference>
<feature type="transmembrane region" description="Helical" evidence="7">
    <location>
        <begin position="208"/>
        <end position="233"/>
    </location>
</feature>
<keyword evidence="5 7" id="KW-0472">Membrane</keyword>
<dbReference type="Gene3D" id="1.20.1720.10">
    <property type="entry name" value="Multidrug resistance protein D"/>
    <property type="match status" value="1"/>
</dbReference>
<dbReference type="AlphaFoldDB" id="W9CCJ5"/>
<comment type="subcellular location">
    <subcellularLocation>
        <location evidence="1">Membrane</location>
        <topology evidence="1">Multi-pass membrane protein</topology>
    </subcellularLocation>
</comment>
<evidence type="ECO:0000313" key="10">
    <source>
        <dbReference type="Proteomes" id="UP000019487"/>
    </source>
</evidence>
<dbReference type="GO" id="GO:0022857">
    <property type="term" value="F:transmembrane transporter activity"/>
    <property type="evidence" value="ECO:0007669"/>
    <property type="project" value="InterPro"/>
</dbReference>
<keyword evidence="3 7" id="KW-0812">Transmembrane</keyword>
<protein>
    <recommendedName>
        <fullName evidence="8">Major facilitator superfamily (MFS) profile domain-containing protein</fullName>
    </recommendedName>
</protein>
<feature type="transmembrane region" description="Helical" evidence="7">
    <location>
        <begin position="53"/>
        <end position="72"/>
    </location>
</feature>
<dbReference type="PROSITE" id="PS50850">
    <property type="entry name" value="MFS"/>
    <property type="match status" value="1"/>
</dbReference>
<evidence type="ECO:0000256" key="3">
    <source>
        <dbReference type="ARBA" id="ARBA00022692"/>
    </source>
</evidence>
<name>W9CCJ5_SCLBF</name>
<evidence type="ECO:0000256" key="2">
    <source>
        <dbReference type="ARBA" id="ARBA00022448"/>
    </source>
</evidence>
<feature type="transmembrane region" description="Helical" evidence="7">
    <location>
        <begin position="26"/>
        <end position="46"/>
    </location>
</feature>
<evidence type="ECO:0000256" key="1">
    <source>
        <dbReference type="ARBA" id="ARBA00004141"/>
    </source>
</evidence>
<feature type="domain" description="Major facilitator superfamily (MFS) profile" evidence="8">
    <location>
        <begin position="1"/>
        <end position="354"/>
    </location>
</feature>
<keyword evidence="6" id="KW-0325">Glycoprotein</keyword>
<feature type="transmembrane region" description="Helical" evidence="7">
    <location>
        <begin position="254"/>
        <end position="272"/>
    </location>
</feature>
<proteinExistence type="predicted"/>
<dbReference type="PANTHER" id="PTHR23501">
    <property type="entry name" value="MAJOR FACILITATOR SUPERFAMILY"/>
    <property type="match status" value="1"/>
</dbReference>
<dbReference type="SUPFAM" id="SSF103473">
    <property type="entry name" value="MFS general substrate transporter"/>
    <property type="match status" value="1"/>
</dbReference>
<keyword evidence="10" id="KW-1185">Reference proteome</keyword>
<dbReference type="EMBL" id="AYSA01000379">
    <property type="protein sequence ID" value="ESZ92549.1"/>
    <property type="molecule type" value="Genomic_DNA"/>
</dbReference>
<dbReference type="Pfam" id="PF07690">
    <property type="entry name" value="MFS_1"/>
    <property type="match status" value="1"/>
</dbReference>
<dbReference type="InterPro" id="IPR036259">
    <property type="entry name" value="MFS_trans_sf"/>
</dbReference>
<dbReference type="Proteomes" id="UP000019487">
    <property type="component" value="Unassembled WGS sequence"/>
</dbReference>
<evidence type="ECO:0000313" key="9">
    <source>
        <dbReference type="EMBL" id="ESZ92549.1"/>
    </source>
</evidence>
<feature type="transmembrane region" description="Helical" evidence="7">
    <location>
        <begin position="78"/>
        <end position="97"/>
    </location>
</feature>
<keyword evidence="4 7" id="KW-1133">Transmembrane helix</keyword>
<dbReference type="HOGENOM" id="CLU_000960_22_0_1"/>
<keyword evidence="2" id="KW-0813">Transport</keyword>
<feature type="transmembrane region" description="Helical" evidence="7">
    <location>
        <begin position="157"/>
        <end position="176"/>
    </location>
</feature>
<evidence type="ECO:0000256" key="7">
    <source>
        <dbReference type="SAM" id="Phobius"/>
    </source>
</evidence>
<evidence type="ECO:0000256" key="4">
    <source>
        <dbReference type="ARBA" id="ARBA00022989"/>
    </source>
</evidence>
<feature type="transmembrane region" description="Helical" evidence="7">
    <location>
        <begin position="183"/>
        <end position="202"/>
    </location>
</feature>
<dbReference type="STRING" id="1432307.W9CCJ5"/>
<accession>W9CCJ5</accession>
<organism evidence="9 10">
    <name type="scientific">Sclerotinia borealis (strain F-4128)</name>
    <dbReference type="NCBI Taxonomy" id="1432307"/>
    <lineage>
        <taxon>Eukaryota</taxon>
        <taxon>Fungi</taxon>
        <taxon>Dikarya</taxon>
        <taxon>Ascomycota</taxon>
        <taxon>Pezizomycotina</taxon>
        <taxon>Leotiomycetes</taxon>
        <taxon>Helotiales</taxon>
        <taxon>Sclerotiniaceae</taxon>
        <taxon>Sclerotinia</taxon>
    </lineage>
</organism>
<comment type="caution">
    <text evidence="9">The sequence shown here is derived from an EMBL/GenBank/DDBJ whole genome shotgun (WGS) entry which is preliminary data.</text>
</comment>
<dbReference type="GO" id="GO:0005886">
    <property type="term" value="C:plasma membrane"/>
    <property type="evidence" value="ECO:0007669"/>
    <property type="project" value="TreeGrafter"/>
</dbReference>
<evidence type="ECO:0000256" key="5">
    <source>
        <dbReference type="ARBA" id="ARBA00023136"/>
    </source>
</evidence>
<evidence type="ECO:0000256" key="6">
    <source>
        <dbReference type="ARBA" id="ARBA00023180"/>
    </source>
</evidence>